<sequence length="197" mass="22141">MIAPDLNRMYKEFPQLPADIITSWFNRRPENEIITRKPATVIAQLIDIWNAAFFAPRGVELVLFRGRQRCSGPQAGRYDAYLGMVDGNGEGSDDSDLSTLSSGSEEDPYAQDVFGYGSSRYGPAGSHWITDSVKARRARKEAMRLKMKQRKMREKERRRKQGLPYTLYLECLGNGQPLRMSSSTTAAYAAAISGRGY</sequence>
<dbReference type="Proteomes" id="UP001050691">
    <property type="component" value="Unassembled WGS sequence"/>
</dbReference>
<gene>
    <name evidence="1" type="ORF">Clacol_001895</name>
</gene>
<comment type="caution">
    <text evidence="1">The sequence shown here is derived from an EMBL/GenBank/DDBJ whole genome shotgun (WGS) entry which is preliminary data.</text>
</comment>
<protein>
    <submittedName>
        <fullName evidence="1">Uncharacterized protein</fullName>
    </submittedName>
</protein>
<evidence type="ECO:0000313" key="1">
    <source>
        <dbReference type="EMBL" id="GJJ07690.1"/>
    </source>
</evidence>
<evidence type="ECO:0000313" key="2">
    <source>
        <dbReference type="Proteomes" id="UP001050691"/>
    </source>
</evidence>
<keyword evidence="2" id="KW-1185">Reference proteome</keyword>
<dbReference type="AlphaFoldDB" id="A0AAV5A702"/>
<organism evidence="1 2">
    <name type="scientific">Clathrus columnatus</name>
    <dbReference type="NCBI Taxonomy" id="1419009"/>
    <lineage>
        <taxon>Eukaryota</taxon>
        <taxon>Fungi</taxon>
        <taxon>Dikarya</taxon>
        <taxon>Basidiomycota</taxon>
        <taxon>Agaricomycotina</taxon>
        <taxon>Agaricomycetes</taxon>
        <taxon>Phallomycetidae</taxon>
        <taxon>Phallales</taxon>
        <taxon>Clathraceae</taxon>
        <taxon>Clathrus</taxon>
    </lineage>
</organism>
<dbReference type="EMBL" id="BPWL01000002">
    <property type="protein sequence ID" value="GJJ07690.1"/>
    <property type="molecule type" value="Genomic_DNA"/>
</dbReference>
<proteinExistence type="predicted"/>
<accession>A0AAV5A702</accession>
<reference evidence="1" key="1">
    <citation type="submission" date="2021-10" db="EMBL/GenBank/DDBJ databases">
        <title>De novo Genome Assembly of Clathrus columnatus (Basidiomycota, Fungi) Using Illumina and Nanopore Sequence Data.</title>
        <authorList>
            <person name="Ogiso-Tanaka E."/>
            <person name="Itagaki H."/>
            <person name="Hosoya T."/>
            <person name="Hosaka K."/>
        </authorList>
    </citation>
    <scope>NUCLEOTIDE SEQUENCE</scope>
    <source>
        <strain evidence="1">MO-923</strain>
    </source>
</reference>
<name>A0AAV5A702_9AGAM</name>